<sequence length="501" mass="57666">MDWLLQKKERDKLTLKNYLMMQPLPMVPIKLVINDLGWSKYLVMNYGQALADDLAQLDQHELVSFDGTRQHFIVRPGHSMLFDELRLQYLNRAPKYHLLMALLFGTFETVADFAVQHDFSTPYVRELLQELQQDLQPYHIQINEAFVLTGNEKEIRYFFFRILFDYYTRQSNPLPTAAIEWAQTTWAYLKTTSPKPISPAIGLIVEFQLGIGYVRMTHQHIITPADSAPVLDEAADLPATTRLFLNRMRQHLTSSLGLSDTAAGYEARFALSALYAFGFARKEHFETYMPIETRLLFSVISDIIARELPAFFGNAYLMTHKLIDAIRHDLYTTNLRLVYFHSALRPEPNVDEAISQFPVYAQLTQHLMQAIATETSISHDTLQNTLFEDYFNTFITRLPQEEVLPIITVDLEFVDNAALGRRLAQLMTNMPGLNIILSFDTPDSADLVISNTHLSGSERRHLYLKASPTLAEIEEIRQVLHQITVQKFERFTGQTIPVHFS</sequence>
<evidence type="ECO:0000259" key="1">
    <source>
        <dbReference type="Pfam" id="PF05043"/>
    </source>
</evidence>
<dbReference type="InterPro" id="IPR007737">
    <property type="entry name" value="Mga_HTH"/>
</dbReference>
<name>A0A4Z0S3X7_WEICO</name>
<gene>
    <name evidence="2" type="ORF">C6P11_05230</name>
</gene>
<reference evidence="2 3" key="1">
    <citation type="submission" date="2018-03" db="EMBL/GenBank/DDBJ databases">
        <title>Genome sequencing of Weissella confusa isolates.</title>
        <authorList>
            <person name="Kajala I."/>
            <person name="Baruah R."/>
            <person name="Bergsveinson J."/>
            <person name="Juvonen R."/>
            <person name="Ziola B."/>
        </authorList>
    </citation>
    <scope>NUCLEOTIDE SEQUENCE [LARGE SCALE GENOMIC DNA]</scope>
    <source>
        <strain evidence="2 3">VTT E-062653</strain>
    </source>
</reference>
<protein>
    <recommendedName>
        <fullName evidence="1">Mga helix-turn-helix domain-containing protein</fullName>
    </recommendedName>
</protein>
<evidence type="ECO:0000313" key="2">
    <source>
        <dbReference type="EMBL" id="TGE73013.1"/>
    </source>
</evidence>
<dbReference type="OrthoDB" id="2146786at2"/>
<dbReference type="EMBL" id="PVSN01000033">
    <property type="protein sequence ID" value="TGE73013.1"/>
    <property type="molecule type" value="Genomic_DNA"/>
</dbReference>
<evidence type="ECO:0000313" key="3">
    <source>
        <dbReference type="Proteomes" id="UP000297646"/>
    </source>
</evidence>
<dbReference type="Proteomes" id="UP000297646">
    <property type="component" value="Unassembled WGS sequence"/>
</dbReference>
<proteinExistence type="predicted"/>
<accession>A0A4Z0S3X7</accession>
<feature type="domain" description="Mga helix-turn-helix" evidence="1">
    <location>
        <begin position="83"/>
        <end position="161"/>
    </location>
</feature>
<comment type="caution">
    <text evidence="2">The sequence shown here is derived from an EMBL/GenBank/DDBJ whole genome shotgun (WGS) entry which is preliminary data.</text>
</comment>
<dbReference type="Pfam" id="PF05043">
    <property type="entry name" value="Mga"/>
    <property type="match status" value="1"/>
</dbReference>
<organism evidence="2 3">
    <name type="scientific">Weissella confusa</name>
    <name type="common">Lactobacillus confusus</name>
    <dbReference type="NCBI Taxonomy" id="1583"/>
    <lineage>
        <taxon>Bacteria</taxon>
        <taxon>Bacillati</taxon>
        <taxon>Bacillota</taxon>
        <taxon>Bacilli</taxon>
        <taxon>Lactobacillales</taxon>
        <taxon>Lactobacillaceae</taxon>
        <taxon>Weissella</taxon>
    </lineage>
</organism>
<dbReference type="RefSeq" id="WP_135519211.1">
    <property type="nucleotide sequence ID" value="NZ_PVSN01000033.1"/>
</dbReference>
<dbReference type="AlphaFoldDB" id="A0A4Z0S3X7"/>